<comment type="caution">
    <text evidence="2">The sequence shown here is derived from an EMBL/GenBank/DDBJ whole genome shotgun (WGS) entry which is preliminary data.</text>
</comment>
<proteinExistence type="predicted"/>
<feature type="compositionally biased region" description="Basic and acidic residues" evidence="1">
    <location>
        <begin position="148"/>
        <end position="157"/>
    </location>
</feature>
<dbReference type="RefSeq" id="WP_321549867.1">
    <property type="nucleotide sequence ID" value="NZ_JAXIVS010000013.1"/>
</dbReference>
<feature type="compositionally biased region" description="Basic and acidic residues" evidence="1">
    <location>
        <begin position="274"/>
        <end position="283"/>
    </location>
</feature>
<dbReference type="Proteomes" id="UP001291309">
    <property type="component" value="Unassembled WGS sequence"/>
</dbReference>
<protein>
    <submittedName>
        <fullName evidence="2">Uncharacterized protein</fullName>
    </submittedName>
</protein>
<sequence>MSDAPTPAPHTPANYLEGGGSTFFSRHCQQLLINAKLNPDWFGSYSHVDRLCGNAREKCQRWDSATQPERDSGTASDGSPLHRPTPGDRYLASCQSGHMVRDSNFRETGRSTDGLNRSARGDPCRNLVDGYISHEAPAVPQQGRAANPRHEHGRHTGLENSNTADRRQHNYENGRPEEHYRQRDRHADEDSRTSSYVSDHQKKWRGAEREARNQPPGAGASSGAGAGGSAASAGGPGGAAGSGLGNVSSPTCAPGEVVDGNTAAKCINNWRKKAEEQMKRDVADATDDNAAAATPPANFPGRHAPPPSHQAQYQSHLDQRVLTARAAYNAAKGTSGASAAKGALMRASANANEFRNAGCLAEQGARLRGDPGAGPPRTRGRAR</sequence>
<feature type="compositionally biased region" description="Basic and acidic residues" evidence="1">
    <location>
        <begin position="99"/>
        <end position="110"/>
    </location>
</feature>
<feature type="region of interest" description="Disordered" evidence="1">
    <location>
        <begin position="361"/>
        <end position="383"/>
    </location>
</feature>
<feature type="compositionally biased region" description="Gly residues" evidence="1">
    <location>
        <begin position="220"/>
        <end position="242"/>
    </location>
</feature>
<organism evidence="2 3">
    <name type="scientific">Hyalangium rubrum</name>
    <dbReference type="NCBI Taxonomy" id="3103134"/>
    <lineage>
        <taxon>Bacteria</taxon>
        <taxon>Pseudomonadati</taxon>
        <taxon>Myxococcota</taxon>
        <taxon>Myxococcia</taxon>
        <taxon>Myxococcales</taxon>
        <taxon>Cystobacterineae</taxon>
        <taxon>Archangiaceae</taxon>
        <taxon>Hyalangium</taxon>
    </lineage>
</organism>
<reference evidence="2 3" key="1">
    <citation type="submission" date="2023-12" db="EMBL/GenBank/DDBJ databases">
        <title>the genome sequence of Hyalangium sp. s54d21.</title>
        <authorList>
            <person name="Zhang X."/>
        </authorList>
    </citation>
    <scope>NUCLEOTIDE SEQUENCE [LARGE SCALE GENOMIC DNA]</scope>
    <source>
        <strain evidence="3">s54d21</strain>
    </source>
</reference>
<accession>A0ABU5HDI6</accession>
<feature type="compositionally biased region" description="Basic and acidic residues" evidence="1">
    <location>
        <begin position="164"/>
        <end position="192"/>
    </location>
</feature>
<name>A0ABU5HDI6_9BACT</name>
<evidence type="ECO:0000313" key="2">
    <source>
        <dbReference type="EMBL" id="MDY7231159.1"/>
    </source>
</evidence>
<feature type="compositionally biased region" description="Polar residues" evidence="1">
    <location>
        <begin position="63"/>
        <end position="77"/>
    </location>
</feature>
<feature type="region of interest" description="Disordered" evidence="1">
    <location>
        <begin position="274"/>
        <end position="316"/>
    </location>
</feature>
<evidence type="ECO:0000256" key="1">
    <source>
        <dbReference type="SAM" id="MobiDB-lite"/>
    </source>
</evidence>
<dbReference type="EMBL" id="JAXIVS010000013">
    <property type="protein sequence ID" value="MDY7231159.1"/>
    <property type="molecule type" value="Genomic_DNA"/>
</dbReference>
<feature type="compositionally biased region" description="Basic and acidic residues" evidence="1">
    <location>
        <begin position="199"/>
        <end position="212"/>
    </location>
</feature>
<feature type="region of interest" description="Disordered" evidence="1">
    <location>
        <begin position="61"/>
        <end position="242"/>
    </location>
</feature>
<keyword evidence="3" id="KW-1185">Reference proteome</keyword>
<gene>
    <name evidence="2" type="ORF">SYV04_32520</name>
</gene>
<evidence type="ECO:0000313" key="3">
    <source>
        <dbReference type="Proteomes" id="UP001291309"/>
    </source>
</evidence>